<dbReference type="EMBL" id="KE344795">
    <property type="protein sequence ID" value="EXB79986.1"/>
    <property type="molecule type" value="Genomic_DNA"/>
</dbReference>
<evidence type="ECO:0000313" key="3">
    <source>
        <dbReference type="Proteomes" id="UP000030645"/>
    </source>
</evidence>
<keyword evidence="3" id="KW-1185">Reference proteome</keyword>
<dbReference type="Proteomes" id="UP000030645">
    <property type="component" value="Unassembled WGS sequence"/>
</dbReference>
<sequence>MAEVRNYRSGESSHGGRRGNSVNEEFGDEVVIAETSLLLDLVEDSGLVLEDLNHPSAFQSSSSSLSPLPPWIHRILERETEGRERERRGLGLNLGLGDEMVQRGTKI</sequence>
<proteinExistence type="predicted"/>
<feature type="region of interest" description="Disordered" evidence="1">
    <location>
        <begin position="1"/>
        <end position="25"/>
    </location>
</feature>
<protein>
    <submittedName>
        <fullName evidence="2">Uncharacterized protein</fullName>
    </submittedName>
</protein>
<reference evidence="3" key="1">
    <citation type="submission" date="2013-01" db="EMBL/GenBank/DDBJ databases">
        <title>Draft Genome Sequence of a Mulberry Tree, Morus notabilis C.K. Schneid.</title>
        <authorList>
            <person name="He N."/>
            <person name="Zhao S."/>
        </authorList>
    </citation>
    <scope>NUCLEOTIDE SEQUENCE</scope>
</reference>
<accession>W9RAL5</accession>
<gene>
    <name evidence="2" type="ORF">L484_004024</name>
</gene>
<name>W9RAL5_9ROSA</name>
<dbReference type="AlphaFoldDB" id="W9RAL5"/>
<evidence type="ECO:0000256" key="1">
    <source>
        <dbReference type="SAM" id="MobiDB-lite"/>
    </source>
</evidence>
<evidence type="ECO:0000313" key="2">
    <source>
        <dbReference type="EMBL" id="EXB79986.1"/>
    </source>
</evidence>
<organism evidence="2 3">
    <name type="scientific">Morus notabilis</name>
    <dbReference type="NCBI Taxonomy" id="981085"/>
    <lineage>
        <taxon>Eukaryota</taxon>
        <taxon>Viridiplantae</taxon>
        <taxon>Streptophyta</taxon>
        <taxon>Embryophyta</taxon>
        <taxon>Tracheophyta</taxon>
        <taxon>Spermatophyta</taxon>
        <taxon>Magnoliopsida</taxon>
        <taxon>eudicotyledons</taxon>
        <taxon>Gunneridae</taxon>
        <taxon>Pentapetalae</taxon>
        <taxon>rosids</taxon>
        <taxon>fabids</taxon>
        <taxon>Rosales</taxon>
        <taxon>Moraceae</taxon>
        <taxon>Moreae</taxon>
        <taxon>Morus</taxon>
    </lineage>
</organism>